<evidence type="ECO:0000313" key="7">
    <source>
        <dbReference type="EMBL" id="CAF1061238.1"/>
    </source>
</evidence>
<accession>A0A815BTR3</accession>
<keyword evidence="11" id="KW-1185">Reference proteome</keyword>
<dbReference type="GO" id="GO:0004521">
    <property type="term" value="F:RNA endonuclease activity"/>
    <property type="evidence" value="ECO:0007669"/>
    <property type="project" value="InterPro"/>
</dbReference>
<sequence length="138" mass="15223">MKWPICGPKLSLCCSIISVWGIVQFILMGIFFFVEAAPLLDDFEFDAKNATDINEFESGLKTAFHQRAYNCWIAAFLYVALLVFSGMQFMTNLKKSSSPTHVPTSMTSPFAGVTTEENGFNQHYGINFPTGGGGQSET</sequence>
<evidence type="ECO:0000256" key="1">
    <source>
        <dbReference type="ARBA" id="ARBA00004141"/>
    </source>
</evidence>
<name>A0A815BTR3_9BILA</name>
<dbReference type="EMBL" id="CAJNOI010000432">
    <property type="protein sequence ID" value="CAF1277461.1"/>
    <property type="molecule type" value="Genomic_DNA"/>
</dbReference>
<evidence type="ECO:0000256" key="2">
    <source>
        <dbReference type="ARBA" id="ARBA00008458"/>
    </source>
</evidence>
<keyword evidence="4 6" id="KW-1133">Transmembrane helix</keyword>
<gene>
    <name evidence="8" type="ORF">BJG266_LOCUS30989</name>
    <name evidence="9" type="ORF">BJG266_LOCUS31009</name>
    <name evidence="7" type="ORF">QVE165_LOCUS18167</name>
    <name evidence="10" type="ORF">QVE165_LOCUS47913</name>
</gene>
<evidence type="ECO:0000313" key="9">
    <source>
        <dbReference type="EMBL" id="CAF1277461.1"/>
    </source>
</evidence>
<evidence type="ECO:0000256" key="3">
    <source>
        <dbReference type="ARBA" id="ARBA00022692"/>
    </source>
</evidence>
<protein>
    <submittedName>
        <fullName evidence="9">Uncharacterized protein</fullName>
    </submittedName>
</protein>
<dbReference type="Pfam" id="PF23489">
    <property type="entry name" value="V-ATPase_su_f"/>
    <property type="match status" value="1"/>
</dbReference>
<feature type="transmembrane region" description="Helical" evidence="6">
    <location>
        <begin position="67"/>
        <end position="87"/>
    </location>
</feature>
<dbReference type="InterPro" id="IPR056552">
    <property type="entry name" value="Ribonucl_Kappa"/>
</dbReference>
<dbReference type="AlphaFoldDB" id="A0A815BTR3"/>
<dbReference type="InterPro" id="IPR026770">
    <property type="entry name" value="RNase_K"/>
</dbReference>
<proteinExistence type="inferred from homology"/>
<evidence type="ECO:0000256" key="6">
    <source>
        <dbReference type="SAM" id="Phobius"/>
    </source>
</evidence>
<keyword evidence="5 6" id="KW-0472">Membrane</keyword>
<organism evidence="9 12">
    <name type="scientific">Adineta steineri</name>
    <dbReference type="NCBI Taxonomy" id="433720"/>
    <lineage>
        <taxon>Eukaryota</taxon>
        <taxon>Metazoa</taxon>
        <taxon>Spiralia</taxon>
        <taxon>Gnathifera</taxon>
        <taxon>Rotifera</taxon>
        <taxon>Eurotatoria</taxon>
        <taxon>Bdelloidea</taxon>
        <taxon>Adinetida</taxon>
        <taxon>Adinetidae</taxon>
        <taxon>Adineta</taxon>
    </lineage>
</organism>
<comment type="subcellular location">
    <subcellularLocation>
        <location evidence="1">Membrane</location>
        <topology evidence="1">Multi-pass membrane protein</topology>
    </subcellularLocation>
</comment>
<reference evidence="9" key="1">
    <citation type="submission" date="2021-02" db="EMBL/GenBank/DDBJ databases">
        <authorList>
            <person name="Nowell W R."/>
        </authorList>
    </citation>
    <scope>NUCLEOTIDE SEQUENCE</scope>
</reference>
<dbReference type="PANTHER" id="PTHR31733">
    <property type="entry name" value="RIBONUCLEASE KAPPA"/>
    <property type="match status" value="1"/>
</dbReference>
<feature type="transmembrane region" description="Helical" evidence="6">
    <location>
        <begin position="12"/>
        <end position="34"/>
    </location>
</feature>
<evidence type="ECO:0000256" key="5">
    <source>
        <dbReference type="ARBA" id="ARBA00023136"/>
    </source>
</evidence>
<evidence type="ECO:0000313" key="10">
    <source>
        <dbReference type="EMBL" id="CAF1561227.1"/>
    </source>
</evidence>
<comment type="similarity">
    <text evidence="2">Belongs to the RNase K family.</text>
</comment>
<dbReference type="GO" id="GO:0016020">
    <property type="term" value="C:membrane"/>
    <property type="evidence" value="ECO:0007669"/>
    <property type="project" value="UniProtKB-SubCell"/>
</dbReference>
<dbReference type="EMBL" id="CAJNOI010000431">
    <property type="protein sequence ID" value="CAF1277061.1"/>
    <property type="molecule type" value="Genomic_DNA"/>
</dbReference>
<dbReference type="OrthoDB" id="67317at2759"/>
<dbReference type="EMBL" id="CAJNOM010000780">
    <property type="protein sequence ID" value="CAF1561227.1"/>
    <property type="molecule type" value="Genomic_DNA"/>
</dbReference>
<dbReference type="EMBL" id="CAJNOM010000106">
    <property type="protein sequence ID" value="CAF1061238.1"/>
    <property type="molecule type" value="Genomic_DNA"/>
</dbReference>
<keyword evidence="3 6" id="KW-0812">Transmembrane</keyword>
<evidence type="ECO:0000313" key="11">
    <source>
        <dbReference type="Proteomes" id="UP000663832"/>
    </source>
</evidence>
<evidence type="ECO:0000313" key="12">
    <source>
        <dbReference type="Proteomes" id="UP000663877"/>
    </source>
</evidence>
<evidence type="ECO:0000256" key="4">
    <source>
        <dbReference type="ARBA" id="ARBA00022989"/>
    </source>
</evidence>
<dbReference type="Proteomes" id="UP000663877">
    <property type="component" value="Unassembled WGS sequence"/>
</dbReference>
<comment type="caution">
    <text evidence="9">The sequence shown here is derived from an EMBL/GenBank/DDBJ whole genome shotgun (WGS) entry which is preliminary data.</text>
</comment>
<evidence type="ECO:0000313" key="8">
    <source>
        <dbReference type="EMBL" id="CAF1277061.1"/>
    </source>
</evidence>
<dbReference type="Proteomes" id="UP000663832">
    <property type="component" value="Unassembled WGS sequence"/>
</dbReference>